<dbReference type="EMBL" id="JAWDJW010000023">
    <property type="protein sequence ID" value="KAK3082000.1"/>
    <property type="molecule type" value="Genomic_DNA"/>
</dbReference>
<evidence type="ECO:0000313" key="2">
    <source>
        <dbReference type="Proteomes" id="UP001186974"/>
    </source>
</evidence>
<comment type="caution">
    <text evidence="1">The sequence shown here is derived from an EMBL/GenBank/DDBJ whole genome shotgun (WGS) entry which is preliminary data.</text>
</comment>
<reference evidence="1" key="1">
    <citation type="submission" date="2024-09" db="EMBL/GenBank/DDBJ databases">
        <title>Black Yeasts Isolated from many extreme environments.</title>
        <authorList>
            <person name="Coleine C."/>
            <person name="Stajich J.E."/>
            <person name="Selbmann L."/>
        </authorList>
    </citation>
    <scope>NUCLEOTIDE SEQUENCE</scope>
    <source>
        <strain evidence="1">CCFEE 5737</strain>
    </source>
</reference>
<dbReference type="Proteomes" id="UP001186974">
    <property type="component" value="Unassembled WGS sequence"/>
</dbReference>
<protein>
    <submittedName>
        <fullName evidence="1">Uncharacterized protein</fullName>
    </submittedName>
</protein>
<gene>
    <name evidence="1" type="ORF">LTS18_008715</name>
</gene>
<sequence length="574" mass="62329">MTRQLRRDEYTVKWASALPTELSAALEMLDEEHQDLSPNGSDANIYCLGSIGEHNVVLACLPAGQIRTNSAAAVAMQMKASFRAIHFGLMVGIGGGVPSAEADVGLGDVLVSQPDKGHGGVIQYDFGKSTPGGFERTVFLNTPPQLLLGAVAKLRANHDRGRSKLVACLSTLSKLPKLGRDGAGDDVLFEGGYNHAGGKSCASCDNTRRVQREVRTEEAPQVHYGTIASGNQVMRDGASRDRISAEFGGVLCSEMEAAGLMNSFPCLVVRGICDYADSHKNKRWQAYAAGTAAAYAKELLAVIPAAEVAKTQTVDEATREPVYYLRLLQNRQFVGRSAELSTLTQKLLQGEDCQKVAISGLGGIGKTHVALRFAYCVKEGRPDISIFWVQALSMEAFEQACMEIVGALGSQQGQDSKEDVKRMMQRRLCRRSAGKWLLVVDNADDLDLLRGSEQTEGLLAFLPESEHGLTMFTTRHGEVVQQLAGSDVVEIGKMGKQETFDLLEKSLVRKSPPYNNEVVAKLLTELDYLPLAVTQAAAYINTNKSSISEYLRLLRNTEQDAAVLMSTEFGDKTR</sequence>
<proteinExistence type="predicted"/>
<name>A0ACC3DZK6_9PEZI</name>
<accession>A0ACC3DZK6</accession>
<evidence type="ECO:0000313" key="1">
    <source>
        <dbReference type="EMBL" id="KAK3082000.1"/>
    </source>
</evidence>
<keyword evidence="2" id="KW-1185">Reference proteome</keyword>
<organism evidence="1 2">
    <name type="scientific">Coniosporium uncinatum</name>
    <dbReference type="NCBI Taxonomy" id="93489"/>
    <lineage>
        <taxon>Eukaryota</taxon>
        <taxon>Fungi</taxon>
        <taxon>Dikarya</taxon>
        <taxon>Ascomycota</taxon>
        <taxon>Pezizomycotina</taxon>
        <taxon>Dothideomycetes</taxon>
        <taxon>Dothideomycetes incertae sedis</taxon>
        <taxon>Coniosporium</taxon>
    </lineage>
</organism>